<evidence type="ECO:0000256" key="1">
    <source>
        <dbReference type="SAM" id="Phobius"/>
    </source>
</evidence>
<keyword evidence="1" id="KW-1133">Transmembrane helix</keyword>
<evidence type="ECO:0000313" key="2">
    <source>
        <dbReference type="EMBL" id="MFC3389326.1"/>
    </source>
</evidence>
<reference evidence="3" key="1">
    <citation type="journal article" date="2019" name="Int. J. Syst. Evol. Microbiol.">
        <title>The Global Catalogue of Microorganisms (GCM) 10K type strain sequencing project: providing services to taxonomists for standard genome sequencing and annotation.</title>
        <authorList>
            <consortium name="The Broad Institute Genomics Platform"/>
            <consortium name="The Broad Institute Genome Sequencing Center for Infectious Disease"/>
            <person name="Wu L."/>
            <person name="Ma J."/>
        </authorList>
    </citation>
    <scope>NUCLEOTIDE SEQUENCE [LARGE SCALE GENOMIC DNA]</scope>
    <source>
        <strain evidence="3">CCM 7756</strain>
    </source>
</reference>
<dbReference type="EMBL" id="JBHRVQ010000001">
    <property type="protein sequence ID" value="MFC3389326.1"/>
    <property type="molecule type" value="Genomic_DNA"/>
</dbReference>
<keyword evidence="3" id="KW-1185">Reference proteome</keyword>
<accession>A0ABV7N9P5</accession>
<gene>
    <name evidence="2" type="ORF">ACFOEO_12115</name>
</gene>
<comment type="caution">
    <text evidence="2">The sequence shown here is derived from an EMBL/GenBank/DDBJ whole genome shotgun (WGS) entry which is preliminary data.</text>
</comment>
<name>A0ABV7N9P5_9STAP</name>
<sequence>MVRIENNNFNFKRYKNDIDAIHDRIDKLKIEVDGIDDKLDDKFYELKMSNAGLHTKLDTVVHNAQKAEERAGKQADRAQGQSWALILMVLTIVVGAFINAFVL</sequence>
<keyword evidence="1" id="KW-0812">Transmembrane</keyword>
<proteinExistence type="predicted"/>
<dbReference type="RefSeq" id="WP_380656310.1">
    <property type="nucleotide sequence ID" value="NZ_JBHRVQ010000001.1"/>
</dbReference>
<dbReference type="Proteomes" id="UP001595637">
    <property type="component" value="Unassembled WGS sequence"/>
</dbReference>
<organism evidence="2 3">
    <name type="scientific">Salinicoccus sesuvii</name>
    <dbReference type="NCBI Taxonomy" id="868281"/>
    <lineage>
        <taxon>Bacteria</taxon>
        <taxon>Bacillati</taxon>
        <taxon>Bacillota</taxon>
        <taxon>Bacilli</taxon>
        <taxon>Bacillales</taxon>
        <taxon>Staphylococcaceae</taxon>
        <taxon>Salinicoccus</taxon>
    </lineage>
</organism>
<protein>
    <submittedName>
        <fullName evidence="2">Uncharacterized protein</fullName>
    </submittedName>
</protein>
<evidence type="ECO:0000313" key="3">
    <source>
        <dbReference type="Proteomes" id="UP001595637"/>
    </source>
</evidence>
<keyword evidence="1" id="KW-0472">Membrane</keyword>
<feature type="transmembrane region" description="Helical" evidence="1">
    <location>
        <begin position="83"/>
        <end position="102"/>
    </location>
</feature>